<evidence type="ECO:0008006" key="3">
    <source>
        <dbReference type="Google" id="ProtNLM"/>
    </source>
</evidence>
<name>A0A095SR14_9FLAO</name>
<dbReference type="STRING" id="1453498.LG45_12415"/>
<evidence type="ECO:0000313" key="1">
    <source>
        <dbReference type="EMBL" id="KGD67027.1"/>
    </source>
</evidence>
<gene>
    <name evidence="1" type="ORF">LG45_12415</name>
</gene>
<sequence length="325" mass="37789">MKKYLVRQYTTADFEVWNAFISVAKNATFLFHRNFMEYHKDRFQDCSLLVFDENKLVAVLPANRVEDTVFSHSGLTYGGLVLSQKAKLSSTILIFKSILEFLDGNGISKLNIKEIPGFYCDFLSNEMDYCLFILQAKLIRRDALSVIDLSKPFAFSKDRKQCVKRGERNDLVVKEELNFELFWNEILIPNMSKKHQTNPVHSLEEIVLLHSYFPNNIRHFNVYQYDKIVAGTTVFVTNNVAHPQYISGNNDKNELGSLDFLYHHLITNVFNDKNFFDFGISNEEQGRKINEGLLFWKETFGTKTAVQSFYEIDTKNYTLLESVLQ</sequence>
<organism evidence="1 2">
    <name type="scientific">Flavobacterium aquatile LMG 4008 = ATCC 11947</name>
    <dbReference type="NCBI Taxonomy" id="1453498"/>
    <lineage>
        <taxon>Bacteria</taxon>
        <taxon>Pseudomonadati</taxon>
        <taxon>Bacteroidota</taxon>
        <taxon>Flavobacteriia</taxon>
        <taxon>Flavobacteriales</taxon>
        <taxon>Flavobacteriaceae</taxon>
        <taxon>Flavobacterium</taxon>
    </lineage>
</organism>
<evidence type="ECO:0000313" key="2">
    <source>
        <dbReference type="Proteomes" id="UP000029554"/>
    </source>
</evidence>
<protein>
    <recommendedName>
        <fullName evidence="3">BioF2-like acetyltransferase domain-containing protein</fullName>
    </recommendedName>
</protein>
<dbReference type="EMBL" id="JRHH01000005">
    <property type="protein sequence ID" value="KGD67027.1"/>
    <property type="molecule type" value="Genomic_DNA"/>
</dbReference>
<dbReference type="SUPFAM" id="SSF55729">
    <property type="entry name" value="Acyl-CoA N-acyltransferases (Nat)"/>
    <property type="match status" value="1"/>
</dbReference>
<accession>A0A095SR14</accession>
<reference evidence="1 2" key="1">
    <citation type="submission" date="2014-09" db="EMBL/GenBank/DDBJ databases">
        <title>Whole Genome Shotgun of Flavobacterium aquatile LMG 4008.</title>
        <authorList>
            <person name="Gale A.N."/>
            <person name="Pipes S.E."/>
            <person name="Newman J.D."/>
        </authorList>
    </citation>
    <scope>NUCLEOTIDE SEQUENCE [LARGE SCALE GENOMIC DNA]</scope>
    <source>
        <strain evidence="1 2">LMG 4008</strain>
    </source>
</reference>
<dbReference type="AlphaFoldDB" id="A0A095SR14"/>
<comment type="caution">
    <text evidence="1">The sequence shown here is derived from an EMBL/GenBank/DDBJ whole genome shotgun (WGS) entry which is preliminary data.</text>
</comment>
<dbReference type="Proteomes" id="UP000029554">
    <property type="component" value="Unassembled WGS sequence"/>
</dbReference>
<dbReference type="Gene3D" id="3.40.630.30">
    <property type="match status" value="1"/>
</dbReference>
<keyword evidence="2" id="KW-1185">Reference proteome</keyword>
<dbReference type="OrthoDB" id="9808687at2"/>
<dbReference type="eggNOG" id="COG3146">
    <property type="taxonomic scope" value="Bacteria"/>
</dbReference>
<proteinExistence type="predicted"/>
<dbReference type="InterPro" id="IPR016181">
    <property type="entry name" value="Acyl_CoA_acyltransferase"/>
</dbReference>
<dbReference type="RefSeq" id="WP_035127540.1">
    <property type="nucleotide sequence ID" value="NZ_JRHH01000005.1"/>
</dbReference>